<protein>
    <submittedName>
        <fullName evidence="2">Uncharacterized protein</fullName>
    </submittedName>
</protein>
<dbReference type="Gene3D" id="3.30.465.10">
    <property type="match status" value="1"/>
</dbReference>
<proteinExistence type="predicted"/>
<dbReference type="GeneID" id="98147067"/>
<organism evidence="2 3">
    <name type="scientific">Aspergillus lucknowensis</name>
    <dbReference type="NCBI Taxonomy" id="176173"/>
    <lineage>
        <taxon>Eukaryota</taxon>
        <taxon>Fungi</taxon>
        <taxon>Dikarya</taxon>
        <taxon>Ascomycota</taxon>
        <taxon>Pezizomycotina</taxon>
        <taxon>Eurotiomycetes</taxon>
        <taxon>Eurotiomycetidae</taxon>
        <taxon>Eurotiales</taxon>
        <taxon>Aspergillaceae</taxon>
        <taxon>Aspergillus</taxon>
        <taxon>Aspergillus subgen. Nidulantes</taxon>
    </lineage>
</organism>
<comment type="caution">
    <text evidence="2">The sequence shown here is derived from an EMBL/GenBank/DDBJ whole genome shotgun (WGS) entry which is preliminary data.</text>
</comment>
<dbReference type="Proteomes" id="UP001610432">
    <property type="component" value="Unassembled WGS sequence"/>
</dbReference>
<evidence type="ECO:0000313" key="3">
    <source>
        <dbReference type="Proteomes" id="UP001610432"/>
    </source>
</evidence>
<keyword evidence="3" id="KW-1185">Reference proteome</keyword>
<dbReference type="EMBL" id="JBFXLQ010000002">
    <property type="protein sequence ID" value="KAL2872149.1"/>
    <property type="molecule type" value="Genomic_DNA"/>
</dbReference>
<evidence type="ECO:0000313" key="2">
    <source>
        <dbReference type="EMBL" id="KAL2872149.1"/>
    </source>
</evidence>
<sequence length="148" mass="15774">MHALYNRTSQKTSLSPCPPSSSPTISPPSVNSPFVQEPTGTVIGSTSRDYAVTMGLSLLNSLGPARCEAESRYKVLGQYGIAVGAALSAWEDSSRMVELPSMVVLSSGTIVHASENDDPDLFKSLRGDLSNLGIVTRIDLEAFMQEPL</sequence>
<feature type="compositionally biased region" description="Low complexity" evidence="1">
    <location>
        <begin position="22"/>
        <end position="33"/>
    </location>
</feature>
<gene>
    <name evidence="2" type="ORF">BJX67DRAFT_376981</name>
</gene>
<dbReference type="InterPro" id="IPR036318">
    <property type="entry name" value="FAD-bd_PCMH-like_sf"/>
</dbReference>
<feature type="region of interest" description="Disordered" evidence="1">
    <location>
        <begin position="1"/>
        <end position="35"/>
    </location>
</feature>
<accession>A0ABR4M6B8</accession>
<dbReference type="RefSeq" id="XP_070891128.1">
    <property type="nucleotide sequence ID" value="XM_071031995.1"/>
</dbReference>
<feature type="compositionally biased region" description="Polar residues" evidence="1">
    <location>
        <begin position="1"/>
        <end position="12"/>
    </location>
</feature>
<dbReference type="SUPFAM" id="SSF56176">
    <property type="entry name" value="FAD-binding/transporter-associated domain-like"/>
    <property type="match status" value="1"/>
</dbReference>
<dbReference type="InterPro" id="IPR016169">
    <property type="entry name" value="FAD-bd_PCMH_sub2"/>
</dbReference>
<name>A0ABR4M6B8_9EURO</name>
<evidence type="ECO:0000256" key="1">
    <source>
        <dbReference type="SAM" id="MobiDB-lite"/>
    </source>
</evidence>
<reference evidence="2 3" key="1">
    <citation type="submission" date="2024-07" db="EMBL/GenBank/DDBJ databases">
        <title>Section-level genome sequencing and comparative genomics of Aspergillus sections Usti and Cavernicolus.</title>
        <authorList>
            <consortium name="Lawrence Berkeley National Laboratory"/>
            <person name="Nybo J.L."/>
            <person name="Vesth T.C."/>
            <person name="Theobald S."/>
            <person name="Frisvad J.C."/>
            <person name="Larsen T.O."/>
            <person name="Kjaerboelling I."/>
            <person name="Rothschild-Mancinelli K."/>
            <person name="Lyhne E.K."/>
            <person name="Kogle M.E."/>
            <person name="Barry K."/>
            <person name="Clum A."/>
            <person name="Na H."/>
            <person name="Ledsgaard L."/>
            <person name="Lin J."/>
            <person name="Lipzen A."/>
            <person name="Kuo A."/>
            <person name="Riley R."/>
            <person name="Mondo S."/>
            <person name="Labutti K."/>
            <person name="Haridas S."/>
            <person name="Pangalinan J."/>
            <person name="Salamov A.A."/>
            <person name="Simmons B.A."/>
            <person name="Magnuson J.K."/>
            <person name="Chen J."/>
            <person name="Drula E."/>
            <person name="Henrissat B."/>
            <person name="Wiebenga A."/>
            <person name="Lubbers R.J."/>
            <person name="Gomes A.C."/>
            <person name="Macurrencykelacurrency M.R."/>
            <person name="Stajich J."/>
            <person name="Grigoriev I.V."/>
            <person name="Mortensen U.H."/>
            <person name="De Vries R.P."/>
            <person name="Baker S.E."/>
            <person name="Andersen M.R."/>
        </authorList>
    </citation>
    <scope>NUCLEOTIDE SEQUENCE [LARGE SCALE GENOMIC DNA]</scope>
    <source>
        <strain evidence="2 3">CBS 449.75</strain>
    </source>
</reference>